<dbReference type="AlphaFoldDB" id="U9URJ3"/>
<reference evidence="1" key="1">
    <citation type="submission" date="2013-07" db="EMBL/GenBank/DDBJ databases">
        <title>The genome of an arbuscular mycorrhizal fungus provides insights into the evolution of the oldest plant symbiosis.</title>
        <authorList>
            <consortium name="DOE Joint Genome Institute"/>
            <person name="Tisserant E."/>
            <person name="Malbreil M."/>
            <person name="Kuo A."/>
            <person name="Kohler A."/>
            <person name="Symeonidi A."/>
            <person name="Balestrini R."/>
            <person name="Charron P."/>
            <person name="Duensing N."/>
            <person name="Frei-dit-Frey N."/>
            <person name="Gianinazzi-Pearson V."/>
            <person name="Gilbert B."/>
            <person name="Handa Y."/>
            <person name="Hijri M."/>
            <person name="Kaul R."/>
            <person name="Kawaguchi M."/>
            <person name="Krajinski F."/>
            <person name="Lammers P."/>
            <person name="Lapierre D."/>
            <person name="Masclaux F.G."/>
            <person name="Murat C."/>
            <person name="Morin E."/>
            <person name="Ndikumana S."/>
            <person name="Pagni M."/>
            <person name="Petitpierre D."/>
            <person name="Requena N."/>
            <person name="Rosikiewicz P."/>
            <person name="Riley R."/>
            <person name="Saito K."/>
            <person name="San Clemente H."/>
            <person name="Shapiro H."/>
            <person name="van Tuinen D."/>
            <person name="Becard G."/>
            <person name="Bonfante P."/>
            <person name="Paszkowski U."/>
            <person name="Shachar-Hill Y."/>
            <person name="Young J.P."/>
            <person name="Sanders I.R."/>
            <person name="Henrissat B."/>
            <person name="Rensing S.A."/>
            <person name="Grigoriev I.V."/>
            <person name="Corradi N."/>
            <person name="Roux C."/>
            <person name="Martin F."/>
        </authorList>
    </citation>
    <scope>NUCLEOTIDE SEQUENCE</scope>
    <source>
        <strain evidence="1">DAOM 197198</strain>
    </source>
</reference>
<gene>
    <name evidence="1" type="ORF">GLOINDRAFT_83078</name>
</gene>
<sequence length="101" mass="11569">MLELFSESDYCFSSYTWYQTVSTLTKNKYAPSESYAVKEKLASIVTCPLNDATRHSKSFALVWYSRRMRSTQRCIFTTTTMDYNLDTGVTFLVTIGISLVS</sequence>
<dbReference type="HOGENOM" id="CLU_2293121_0_0_1"/>
<proteinExistence type="predicted"/>
<dbReference type="EMBL" id="KI275663">
    <property type="protein sequence ID" value="ESA22342.1"/>
    <property type="molecule type" value="Genomic_DNA"/>
</dbReference>
<accession>U9URJ3</accession>
<protein>
    <submittedName>
        <fullName evidence="1">Uncharacterized protein</fullName>
    </submittedName>
</protein>
<evidence type="ECO:0000313" key="1">
    <source>
        <dbReference type="EMBL" id="ESA22342.1"/>
    </source>
</evidence>
<name>U9URJ3_RHIID</name>
<organism evidence="1">
    <name type="scientific">Rhizophagus irregularis (strain DAOM 181602 / DAOM 197198 / MUCL 43194)</name>
    <name type="common">Arbuscular mycorrhizal fungus</name>
    <name type="synonym">Glomus intraradices</name>
    <dbReference type="NCBI Taxonomy" id="747089"/>
    <lineage>
        <taxon>Eukaryota</taxon>
        <taxon>Fungi</taxon>
        <taxon>Fungi incertae sedis</taxon>
        <taxon>Mucoromycota</taxon>
        <taxon>Glomeromycotina</taxon>
        <taxon>Glomeromycetes</taxon>
        <taxon>Glomerales</taxon>
        <taxon>Glomeraceae</taxon>
        <taxon>Rhizophagus</taxon>
    </lineage>
</organism>